<proteinExistence type="predicted"/>
<accession>A0A1S9T124</accession>
<accession>C2PSL1</accession>
<dbReference type="EMBL" id="MUAI01000036">
    <property type="protein sequence ID" value="OOR03696.1"/>
    <property type="molecule type" value="Genomic_DNA"/>
</dbReference>
<dbReference type="AlphaFoldDB" id="C2PSL1"/>
<comment type="caution">
    <text evidence="1">The sequence shown here is derived from an EMBL/GenBank/DDBJ whole genome shotgun (WGS) entry which is preliminary data.</text>
</comment>
<evidence type="ECO:0000313" key="2">
    <source>
        <dbReference type="Proteomes" id="UP000190696"/>
    </source>
</evidence>
<reference evidence="1 2" key="1">
    <citation type="submission" date="2017-01" db="EMBL/GenBank/DDBJ databases">
        <title>Bacillus cereus isolates.</title>
        <authorList>
            <person name="Beno S.M."/>
        </authorList>
    </citation>
    <scope>NUCLEOTIDE SEQUENCE [LARGE SCALE GENOMIC DNA]</scope>
    <source>
        <strain evidence="1 2">FSL W7-1108</strain>
    </source>
</reference>
<protein>
    <submittedName>
        <fullName evidence="1">Uncharacterized protein</fullName>
    </submittedName>
</protein>
<dbReference type="Proteomes" id="UP000190696">
    <property type="component" value="Unassembled WGS sequence"/>
</dbReference>
<sequence length="71" mass="7620">MKEKHTFTDIPENDWAKDAISTLQSNKAIVGTGNGLSRYLWAVKLPPQNSGGAKKLGGSPAARKRPIGESQ</sequence>
<dbReference type="HOGENOM" id="CLU_2731400_0_0_9"/>
<dbReference type="RefSeq" id="WP_002011295.1">
    <property type="nucleotide sequence ID" value="NZ_JBCMNA010000024.1"/>
</dbReference>
<evidence type="ECO:0000313" key="1">
    <source>
        <dbReference type="EMBL" id="OOR03696.1"/>
    </source>
</evidence>
<name>C2PSL1_BACMY</name>
<organism evidence="1 2">
    <name type="scientific">Bacillus mycoides</name>
    <dbReference type="NCBI Taxonomy" id="1405"/>
    <lineage>
        <taxon>Bacteria</taxon>
        <taxon>Bacillati</taxon>
        <taxon>Bacillota</taxon>
        <taxon>Bacilli</taxon>
        <taxon>Bacillales</taxon>
        <taxon>Bacillaceae</taxon>
        <taxon>Bacillus</taxon>
        <taxon>Bacillus cereus group</taxon>
    </lineage>
</organism>
<gene>
    <name evidence="1" type="ORF">BW900_25585</name>
</gene>